<sequence>MARYPSYAPEFAIEIDGEAIPPALRGSISRISHTDGIEGADRVEITLANEGLRWLDHPLLQVDQPFALSLGYAPDPLERVFVGEITGISAAFPGGGMPTLTVVAHDFLQRLTTGTKDRGFLIDIPTIGHFPLPDPAVTSLVAAGNLLIPHNDPVGAALSFFALLMAYAIDPDEAKKGVRLQGSQSDFDFLTGIAKENGWEMHIDHTAEPRGFVLRFQFLLGDLAPSVSLTWGASLAEFTPRLSTVGQVLGVQTRIWVPSIKTELVVVLGWDFDRAAFDLQIFPGFEGIEDIVGPAAARELVKIDAVGAAAMPKTLLSELLPRLNNRLTGSGSAVGNLEIKAGRVIDLKGLGEQFSGLYRITSATHTIDGGGFKTSFDVRKEVWFGSIPTPKGIAGLARVNGQRIG</sequence>
<gene>
    <name evidence="1" type="ORF">IFM12276_40640</name>
</gene>
<reference evidence="1 2" key="1">
    <citation type="submission" date="2022-11" db="EMBL/GenBank/DDBJ databases">
        <title>Genome Sequencing of Nocardia sp. ON39_IFM12276 and assembly.</title>
        <authorList>
            <person name="Shimojima M."/>
            <person name="Toyokawa M."/>
            <person name="Uesaka K."/>
        </authorList>
    </citation>
    <scope>NUCLEOTIDE SEQUENCE [LARGE SCALE GENOMIC DNA]</scope>
    <source>
        <strain evidence="1 2">IFM 12276</strain>
    </source>
</reference>
<accession>A0ABN6U738</accession>
<keyword evidence="2" id="KW-1185">Reference proteome</keyword>
<dbReference type="Proteomes" id="UP001317870">
    <property type="component" value="Chromosome"/>
</dbReference>
<dbReference type="EMBL" id="AP026978">
    <property type="protein sequence ID" value="BDU01036.1"/>
    <property type="molecule type" value="Genomic_DNA"/>
</dbReference>
<proteinExistence type="predicted"/>
<evidence type="ECO:0000313" key="1">
    <source>
        <dbReference type="EMBL" id="BDU01036.1"/>
    </source>
</evidence>
<dbReference type="RefSeq" id="WP_281874035.1">
    <property type="nucleotide sequence ID" value="NZ_AP026978.1"/>
</dbReference>
<name>A0ABN6U738_9NOCA</name>
<evidence type="ECO:0008006" key="3">
    <source>
        <dbReference type="Google" id="ProtNLM"/>
    </source>
</evidence>
<protein>
    <recommendedName>
        <fullName evidence="3">Phage tail protein</fullName>
    </recommendedName>
</protein>
<evidence type="ECO:0000313" key="2">
    <source>
        <dbReference type="Proteomes" id="UP001317870"/>
    </source>
</evidence>
<organism evidence="1 2">
    <name type="scientific">Nocardia sputorum</name>
    <dbReference type="NCBI Taxonomy" id="2984338"/>
    <lineage>
        <taxon>Bacteria</taxon>
        <taxon>Bacillati</taxon>
        <taxon>Actinomycetota</taxon>
        <taxon>Actinomycetes</taxon>
        <taxon>Mycobacteriales</taxon>
        <taxon>Nocardiaceae</taxon>
        <taxon>Nocardia</taxon>
    </lineage>
</organism>